<accession>A0A1W6MQE8</accession>
<dbReference type="EMBL" id="CP019948">
    <property type="protein sequence ID" value="ARN79795.1"/>
    <property type="molecule type" value="Genomic_DNA"/>
</dbReference>
<dbReference type="Proteomes" id="UP000193978">
    <property type="component" value="Chromosome"/>
</dbReference>
<dbReference type="KEGG" id="mbry:B1812_00510"/>
<dbReference type="RefSeq" id="WP_085769844.1">
    <property type="nucleotide sequence ID" value="NZ_AP027149.1"/>
</dbReference>
<feature type="transmembrane region" description="Helical" evidence="1">
    <location>
        <begin position="184"/>
        <end position="202"/>
    </location>
</feature>
<evidence type="ECO:0000313" key="4">
    <source>
        <dbReference type="Proteomes" id="UP000193978"/>
    </source>
</evidence>
<keyword evidence="4" id="KW-1185">Reference proteome</keyword>
<sequence length="207" mass="20987">MKTKWTNPKALLLLAAFAGVLSLFGAASSAHAANLIQNGDFASGDILPGWTESGDMSATQVNTSIPGLGTSPPSGLVYLLSAGSPENTYLTQSFSDVAGQRYNASALLAAFGDNPSFFGLSVTQTGTSNLLGSVSLTNPDTGGAWTPESFSFIGTGNDTLTLTTADAVWYLGVAGVSVTAPGPIPGAGVAGLAALTFFGLYARQRRA</sequence>
<dbReference type="STRING" id="655015.B1812_00510"/>
<evidence type="ECO:0000313" key="3">
    <source>
        <dbReference type="EMBL" id="ARN79795.1"/>
    </source>
</evidence>
<name>A0A1W6MQE8_9HYPH</name>
<keyword evidence="1" id="KW-1133">Transmembrane helix</keyword>
<keyword evidence="1" id="KW-0812">Transmembrane</keyword>
<keyword evidence="2" id="KW-0732">Signal</keyword>
<organism evidence="3 4">
    <name type="scientific">Methylocystis bryophila</name>
    <dbReference type="NCBI Taxonomy" id="655015"/>
    <lineage>
        <taxon>Bacteria</taxon>
        <taxon>Pseudomonadati</taxon>
        <taxon>Pseudomonadota</taxon>
        <taxon>Alphaproteobacteria</taxon>
        <taxon>Hyphomicrobiales</taxon>
        <taxon>Methylocystaceae</taxon>
        <taxon>Methylocystis</taxon>
    </lineage>
</organism>
<reference evidence="3 4" key="1">
    <citation type="submission" date="2017-02" db="EMBL/GenBank/DDBJ databases">
        <authorList>
            <person name="Peterson S.W."/>
        </authorList>
    </citation>
    <scope>NUCLEOTIDE SEQUENCE [LARGE SCALE GENOMIC DNA]</scope>
    <source>
        <strain evidence="3 4">S285</strain>
    </source>
</reference>
<dbReference type="OrthoDB" id="8775986at2"/>
<protein>
    <recommendedName>
        <fullName evidence="5">PEP-CTERM sorting domain-containing protein</fullName>
    </recommendedName>
</protein>
<dbReference type="Gene3D" id="2.60.120.260">
    <property type="entry name" value="Galactose-binding domain-like"/>
    <property type="match status" value="1"/>
</dbReference>
<feature type="signal peptide" evidence="2">
    <location>
        <begin position="1"/>
        <end position="32"/>
    </location>
</feature>
<dbReference type="AlphaFoldDB" id="A0A1W6MQE8"/>
<gene>
    <name evidence="3" type="ORF">B1812_00510</name>
</gene>
<proteinExistence type="predicted"/>
<evidence type="ECO:0000256" key="2">
    <source>
        <dbReference type="SAM" id="SignalP"/>
    </source>
</evidence>
<feature type="chain" id="PRO_5012009442" description="PEP-CTERM sorting domain-containing protein" evidence="2">
    <location>
        <begin position="33"/>
        <end position="207"/>
    </location>
</feature>
<evidence type="ECO:0000256" key="1">
    <source>
        <dbReference type="SAM" id="Phobius"/>
    </source>
</evidence>
<keyword evidence="1" id="KW-0472">Membrane</keyword>
<evidence type="ECO:0008006" key="5">
    <source>
        <dbReference type="Google" id="ProtNLM"/>
    </source>
</evidence>